<feature type="transmembrane region" description="Helical" evidence="7">
    <location>
        <begin position="453"/>
        <end position="476"/>
    </location>
</feature>
<keyword evidence="10" id="KW-1185">Reference proteome</keyword>
<organism evidence="9 10">
    <name type="scientific">Brettanomyces naardenensis</name>
    <name type="common">Yeast</name>
    <dbReference type="NCBI Taxonomy" id="13370"/>
    <lineage>
        <taxon>Eukaryota</taxon>
        <taxon>Fungi</taxon>
        <taxon>Dikarya</taxon>
        <taxon>Ascomycota</taxon>
        <taxon>Saccharomycotina</taxon>
        <taxon>Pichiomycetes</taxon>
        <taxon>Pichiales</taxon>
        <taxon>Pichiaceae</taxon>
        <taxon>Brettanomyces</taxon>
    </lineage>
</organism>
<dbReference type="FunCoup" id="A0A448YQN5">
    <property type="interactions" value="157"/>
</dbReference>
<proteinExistence type="inferred from homology"/>
<evidence type="ECO:0000256" key="6">
    <source>
        <dbReference type="ARBA" id="ARBA00037968"/>
    </source>
</evidence>
<dbReference type="PROSITE" id="PS50850">
    <property type="entry name" value="MFS"/>
    <property type="match status" value="1"/>
</dbReference>
<dbReference type="FunFam" id="1.20.1250.20:FF:000064">
    <property type="entry name" value="MFS allantoate transporter"/>
    <property type="match status" value="1"/>
</dbReference>
<evidence type="ECO:0000256" key="4">
    <source>
        <dbReference type="ARBA" id="ARBA00022989"/>
    </source>
</evidence>
<feature type="transmembrane region" description="Helical" evidence="7">
    <location>
        <begin position="174"/>
        <end position="194"/>
    </location>
</feature>
<name>A0A448YQN5_BRENA</name>
<feature type="transmembrane region" description="Helical" evidence="7">
    <location>
        <begin position="333"/>
        <end position="353"/>
    </location>
</feature>
<dbReference type="AlphaFoldDB" id="A0A448YQN5"/>
<evidence type="ECO:0000256" key="7">
    <source>
        <dbReference type="SAM" id="Phobius"/>
    </source>
</evidence>
<dbReference type="Gene3D" id="1.20.1250.20">
    <property type="entry name" value="MFS general substrate transporter like domains"/>
    <property type="match status" value="2"/>
</dbReference>
<comment type="similarity">
    <text evidence="6">Belongs to the major facilitator superfamily. Allantoate permease family.</text>
</comment>
<dbReference type="GO" id="GO:0022857">
    <property type="term" value="F:transmembrane transporter activity"/>
    <property type="evidence" value="ECO:0007669"/>
    <property type="project" value="InterPro"/>
</dbReference>
<dbReference type="SUPFAM" id="SSF103473">
    <property type="entry name" value="MFS general substrate transporter"/>
    <property type="match status" value="1"/>
</dbReference>
<evidence type="ECO:0000256" key="2">
    <source>
        <dbReference type="ARBA" id="ARBA00022448"/>
    </source>
</evidence>
<accession>A0A448YQN5</accession>
<feature type="transmembrane region" description="Helical" evidence="7">
    <location>
        <begin position="362"/>
        <end position="382"/>
    </location>
</feature>
<evidence type="ECO:0000256" key="1">
    <source>
        <dbReference type="ARBA" id="ARBA00004141"/>
    </source>
</evidence>
<evidence type="ECO:0000256" key="3">
    <source>
        <dbReference type="ARBA" id="ARBA00022692"/>
    </source>
</evidence>
<dbReference type="Proteomes" id="UP000290900">
    <property type="component" value="Unassembled WGS sequence"/>
</dbReference>
<keyword evidence="4 7" id="KW-1133">Transmembrane helix</keyword>
<dbReference type="EMBL" id="CAACVR010000038">
    <property type="protein sequence ID" value="VEU23249.1"/>
    <property type="molecule type" value="Genomic_DNA"/>
</dbReference>
<dbReference type="InterPro" id="IPR020846">
    <property type="entry name" value="MFS_dom"/>
</dbReference>
<keyword evidence="3 7" id="KW-0812">Transmembrane</keyword>
<feature type="transmembrane region" description="Helical" evidence="7">
    <location>
        <begin position="110"/>
        <end position="129"/>
    </location>
</feature>
<evidence type="ECO:0000256" key="5">
    <source>
        <dbReference type="ARBA" id="ARBA00023136"/>
    </source>
</evidence>
<feature type="transmembrane region" description="Helical" evidence="7">
    <location>
        <begin position="141"/>
        <end position="162"/>
    </location>
</feature>
<sequence>MSTEKLETSDDLQPVTSFTKENIGEDNVITTFTSGDGKVHEVTGDVDEAMALALDNEGVVLDAETDRKLVRKIDFAILPLLGLLYATQYMDKTTLSYAAVMGLRTDFNIVTGMGYSWLGTVFYFGYLVFEFPASALLQRLPLSKTTAGFIVLWGVILCLHAAPKSYAGLVVLRVLLGVLESAVTPAMMLITSQWYKKEEQFFRTSIWFACNGLGTILGGGIAYGIANNQEHFAITAWKGLFIITGVMSIIIPSKAWFLTEHEKRLVVERIRKNQQGFGNKHFKMYQFKEALLDINTWLYFFFAIASNIPNGALTNFGAILLNSDFGYDAKMSLIMNMPFGAVELVGCMLLGFCNTFIPHRMFICLVSMLLTLMCSCLLAFAGPKEARLAGYYLMPIYATTMICALSCFASNTAGYTKKVTTNALYLIAYCVGNIVGPQTFIAKQAPSYTGGKISFVVCDCVTVLLIIAIYASYYFSNKKKDAEEAKGTGNLKEIENFEFADLTDRENPYFRYSL</sequence>
<evidence type="ECO:0000259" key="8">
    <source>
        <dbReference type="PROSITE" id="PS50850"/>
    </source>
</evidence>
<feature type="transmembrane region" description="Helical" evidence="7">
    <location>
        <begin position="388"/>
        <end position="411"/>
    </location>
</feature>
<comment type="subcellular location">
    <subcellularLocation>
        <location evidence="1">Membrane</location>
        <topology evidence="1">Multi-pass membrane protein</topology>
    </subcellularLocation>
</comment>
<protein>
    <submittedName>
        <fullName evidence="9">DEKNAAC104366</fullName>
    </submittedName>
</protein>
<dbReference type="OrthoDB" id="6730379at2759"/>
<keyword evidence="5 7" id="KW-0472">Membrane</keyword>
<feature type="transmembrane region" description="Helical" evidence="7">
    <location>
        <begin position="423"/>
        <end position="441"/>
    </location>
</feature>
<dbReference type="GO" id="GO:0016020">
    <property type="term" value="C:membrane"/>
    <property type="evidence" value="ECO:0007669"/>
    <property type="project" value="UniProtKB-SubCell"/>
</dbReference>
<feature type="transmembrane region" description="Helical" evidence="7">
    <location>
        <begin position="232"/>
        <end position="251"/>
    </location>
</feature>
<feature type="transmembrane region" description="Helical" evidence="7">
    <location>
        <begin position="206"/>
        <end position="226"/>
    </location>
</feature>
<dbReference type="Pfam" id="PF07690">
    <property type="entry name" value="MFS_1"/>
    <property type="match status" value="1"/>
</dbReference>
<feature type="transmembrane region" description="Helical" evidence="7">
    <location>
        <begin position="73"/>
        <end position="90"/>
    </location>
</feature>
<keyword evidence="2" id="KW-0813">Transport</keyword>
<evidence type="ECO:0000313" key="9">
    <source>
        <dbReference type="EMBL" id="VEU23249.1"/>
    </source>
</evidence>
<reference evidence="9 10" key="1">
    <citation type="submission" date="2018-12" db="EMBL/GenBank/DDBJ databases">
        <authorList>
            <person name="Tiukova I."/>
            <person name="Dainat J."/>
        </authorList>
    </citation>
    <scope>NUCLEOTIDE SEQUENCE [LARGE SCALE GENOMIC DNA]</scope>
</reference>
<evidence type="ECO:0000313" key="10">
    <source>
        <dbReference type="Proteomes" id="UP000290900"/>
    </source>
</evidence>
<dbReference type="InterPro" id="IPR036259">
    <property type="entry name" value="MFS_trans_sf"/>
</dbReference>
<gene>
    <name evidence="9" type="ORF">BRENAR_LOCUS3980</name>
</gene>
<feature type="domain" description="Major facilitator superfamily (MFS) profile" evidence="8">
    <location>
        <begin position="77"/>
        <end position="480"/>
    </location>
</feature>
<dbReference type="InParanoid" id="A0A448YQN5"/>
<dbReference type="STRING" id="13370.A0A448YQN5"/>
<feature type="transmembrane region" description="Helical" evidence="7">
    <location>
        <begin position="297"/>
        <end position="321"/>
    </location>
</feature>
<dbReference type="PANTHER" id="PTHR43791">
    <property type="entry name" value="PERMEASE-RELATED"/>
    <property type="match status" value="1"/>
</dbReference>
<dbReference type="InterPro" id="IPR011701">
    <property type="entry name" value="MFS"/>
</dbReference>
<dbReference type="PANTHER" id="PTHR43791:SF1">
    <property type="entry name" value="ALLANTOATE PERMEASE"/>
    <property type="match status" value="1"/>
</dbReference>